<reference evidence="2" key="1">
    <citation type="submission" date="2020-10" db="EMBL/GenBank/DDBJ databases">
        <title>Unveiling of a novel bifunctional photoreceptor, Dualchrome1, isolated from a cosmopolitan green alga.</title>
        <authorList>
            <person name="Suzuki S."/>
            <person name="Kawachi M."/>
        </authorList>
    </citation>
    <scope>NUCLEOTIDE SEQUENCE</scope>
    <source>
        <strain evidence="2">NIES 2893</strain>
    </source>
</reference>
<protein>
    <recommendedName>
        <fullName evidence="1">BEACH domain-containing protein</fullName>
    </recommendedName>
</protein>
<dbReference type="SUPFAM" id="SSF81837">
    <property type="entry name" value="BEACH domain"/>
    <property type="match status" value="1"/>
</dbReference>
<dbReference type="Gene3D" id="1.10.1540.10">
    <property type="entry name" value="BEACH domain"/>
    <property type="match status" value="1"/>
</dbReference>
<proteinExistence type="predicted"/>
<keyword evidence="3" id="KW-1185">Reference proteome</keyword>
<dbReference type="Pfam" id="PF02138">
    <property type="entry name" value="Beach"/>
    <property type="match status" value="1"/>
</dbReference>
<dbReference type="EMBL" id="BNJQ01000012">
    <property type="protein sequence ID" value="GHP06207.1"/>
    <property type="molecule type" value="Genomic_DNA"/>
</dbReference>
<dbReference type="SMART" id="SM01026">
    <property type="entry name" value="Beach"/>
    <property type="match status" value="1"/>
</dbReference>
<feature type="domain" description="BEACH" evidence="1">
    <location>
        <begin position="10"/>
        <end position="210"/>
    </location>
</feature>
<dbReference type="InterPro" id="IPR036372">
    <property type="entry name" value="BEACH_dom_sf"/>
</dbReference>
<dbReference type="PANTHER" id="PTHR46866">
    <property type="entry name" value="GH12955P"/>
    <property type="match status" value="1"/>
</dbReference>
<dbReference type="PANTHER" id="PTHR46866:SF1">
    <property type="entry name" value="GH12955P"/>
    <property type="match status" value="1"/>
</dbReference>
<dbReference type="Proteomes" id="UP000660262">
    <property type="component" value="Unassembled WGS sequence"/>
</dbReference>
<comment type="caution">
    <text evidence="2">The sequence shown here is derived from an EMBL/GenBank/DDBJ whole genome shotgun (WGS) entry which is preliminary data.</text>
</comment>
<evidence type="ECO:0000313" key="2">
    <source>
        <dbReference type="EMBL" id="GHP06207.1"/>
    </source>
</evidence>
<dbReference type="OrthoDB" id="29306at2759"/>
<accession>A0A830HMF8</accession>
<sequence length="210" mass="24515">MTGYKCPVTAGKWSFVSGRYDGSSMYMNVDGYVCQFKHFTPRQQPGALGRSPIWNEQLLASYSIGEQMLAQWRTITTDDDDAVPPPEACPHHVPDAPLSELAYHIYFARHLPLASLTRAVRTRFEAREYPKTLVRLYSWTPDECVPELYEDEHFFESRHREFADMAVSDWCLGKDENVQQARRRFIEKHRRALEGRRASSELHRWIDLVF</sequence>
<dbReference type="InterPro" id="IPR000409">
    <property type="entry name" value="BEACH_dom"/>
</dbReference>
<gene>
    <name evidence="2" type="ORF">PPROV_000495400</name>
</gene>
<name>A0A830HMF8_9CHLO</name>
<dbReference type="AlphaFoldDB" id="A0A830HMF8"/>
<evidence type="ECO:0000259" key="1">
    <source>
        <dbReference type="SMART" id="SM01026"/>
    </source>
</evidence>
<organism evidence="2 3">
    <name type="scientific">Pycnococcus provasolii</name>
    <dbReference type="NCBI Taxonomy" id="41880"/>
    <lineage>
        <taxon>Eukaryota</taxon>
        <taxon>Viridiplantae</taxon>
        <taxon>Chlorophyta</taxon>
        <taxon>Pseudoscourfieldiophyceae</taxon>
        <taxon>Pseudoscourfieldiales</taxon>
        <taxon>Pycnococcaceae</taxon>
        <taxon>Pycnococcus</taxon>
    </lineage>
</organism>
<evidence type="ECO:0000313" key="3">
    <source>
        <dbReference type="Proteomes" id="UP000660262"/>
    </source>
</evidence>